<gene>
    <name evidence="2" type="ORF">HZS54_12935</name>
    <name evidence="3" type="ORF">HZS54_13240</name>
</gene>
<sequence>MAELSLMVEGIEETIEELERLEERWTGGGPWVVGTAVEYAVYLEFGTSKMDPKPFVRPAIHAYRSNLQAAIAADTNTTLDAIGSAEELVQTIAYGLERRIKRIITAKGLIETGTLRASVQAVPGDDVDQLPTADEVNPEASADLEVSA</sequence>
<reference evidence="3 4" key="1">
    <citation type="submission" date="2020-07" db="EMBL/GenBank/DDBJ databases">
        <title>Halosimplex litoreum sp. nov. and Halosimplex rubrum sp. nov., isolated from different salt environments.</title>
        <authorList>
            <person name="Cui H."/>
        </authorList>
    </citation>
    <scope>NUCLEOTIDE SEQUENCE [LARGE SCALE GENOMIC DNA]</scope>
    <source>
        <strain evidence="3 4">R2</strain>
    </source>
</reference>
<dbReference type="KEGG" id="hpel:HZS54_13240"/>
<evidence type="ECO:0000313" key="4">
    <source>
        <dbReference type="Proteomes" id="UP000509346"/>
    </source>
</evidence>
<dbReference type="EMBL" id="CP058909">
    <property type="protein sequence ID" value="QLH82519.1"/>
    <property type="molecule type" value="Genomic_DNA"/>
</dbReference>
<dbReference type="GeneID" id="56083571"/>
<dbReference type="RefSeq" id="WP_179917558.1">
    <property type="nucleotide sequence ID" value="NZ_CP058909.1"/>
</dbReference>
<dbReference type="OrthoDB" id="351272at2157"/>
<organism evidence="3 4">
    <name type="scientific">Halosimplex pelagicum</name>
    <dbReference type="NCBI Taxonomy" id="869886"/>
    <lineage>
        <taxon>Archaea</taxon>
        <taxon>Methanobacteriati</taxon>
        <taxon>Methanobacteriota</taxon>
        <taxon>Stenosarchaea group</taxon>
        <taxon>Halobacteria</taxon>
        <taxon>Halobacteriales</taxon>
        <taxon>Haloarculaceae</taxon>
        <taxon>Halosimplex</taxon>
    </lineage>
</organism>
<protein>
    <submittedName>
        <fullName evidence="3">Uncharacterized protein</fullName>
    </submittedName>
</protein>
<dbReference type="AlphaFoldDB" id="A0A7D5PFA7"/>
<evidence type="ECO:0000313" key="2">
    <source>
        <dbReference type="EMBL" id="QLH82463.1"/>
    </source>
</evidence>
<name>A0A7D5PFA7_9EURY</name>
<evidence type="ECO:0000313" key="3">
    <source>
        <dbReference type="EMBL" id="QLH82519.1"/>
    </source>
</evidence>
<evidence type="ECO:0000256" key="1">
    <source>
        <dbReference type="SAM" id="MobiDB-lite"/>
    </source>
</evidence>
<feature type="region of interest" description="Disordered" evidence="1">
    <location>
        <begin position="126"/>
        <end position="148"/>
    </location>
</feature>
<dbReference type="EMBL" id="CP058909">
    <property type="protein sequence ID" value="QLH82463.1"/>
    <property type="molecule type" value="Genomic_DNA"/>
</dbReference>
<proteinExistence type="predicted"/>
<dbReference type="Proteomes" id="UP000509346">
    <property type="component" value="Chromosome"/>
</dbReference>
<dbReference type="KEGG" id="hpel:HZS54_12935"/>
<keyword evidence="4" id="KW-1185">Reference proteome</keyword>
<accession>A0A7D5PFA7</accession>